<dbReference type="InterPro" id="IPR002347">
    <property type="entry name" value="SDR_fam"/>
</dbReference>
<evidence type="ECO:0000313" key="3">
    <source>
        <dbReference type="Proteomes" id="UP000475666"/>
    </source>
</evidence>
<dbReference type="AlphaFoldDB" id="A0A6G3TAS4"/>
<protein>
    <submittedName>
        <fullName evidence="2">SDR family oxidoreductase</fullName>
    </submittedName>
</protein>
<evidence type="ECO:0000256" key="1">
    <source>
        <dbReference type="SAM" id="MobiDB-lite"/>
    </source>
</evidence>
<sequence>MRRGRTSPERAGFRPGHRARFGSPEDVGAVAAFLASERACYIIGTTINVDSGPSRTIF</sequence>
<dbReference type="EMBL" id="JAAGMQ010000344">
    <property type="protein sequence ID" value="NEC33817.1"/>
    <property type="molecule type" value="Genomic_DNA"/>
</dbReference>
<reference evidence="2 3" key="1">
    <citation type="submission" date="2020-01" db="EMBL/GenBank/DDBJ databases">
        <title>Insect and environment-associated Actinomycetes.</title>
        <authorList>
            <person name="Currrie C."/>
            <person name="Chevrette M."/>
            <person name="Carlson C."/>
            <person name="Stubbendieck R."/>
            <person name="Wendt-Pienkowski E."/>
        </authorList>
    </citation>
    <scope>NUCLEOTIDE SEQUENCE [LARGE SCALE GENOMIC DNA]</scope>
    <source>
        <strain evidence="2 3">SID7739</strain>
    </source>
</reference>
<name>A0A6G3TAS4_9ACTN</name>
<comment type="caution">
    <text evidence="2">The sequence shown here is derived from an EMBL/GenBank/DDBJ whole genome shotgun (WGS) entry which is preliminary data.</text>
</comment>
<dbReference type="Proteomes" id="UP000475666">
    <property type="component" value="Unassembled WGS sequence"/>
</dbReference>
<dbReference type="SUPFAM" id="SSF51735">
    <property type="entry name" value="NAD(P)-binding Rossmann-fold domains"/>
    <property type="match status" value="1"/>
</dbReference>
<feature type="region of interest" description="Disordered" evidence="1">
    <location>
        <begin position="1"/>
        <end position="23"/>
    </location>
</feature>
<feature type="compositionally biased region" description="Basic and acidic residues" evidence="1">
    <location>
        <begin position="1"/>
        <end position="12"/>
    </location>
</feature>
<evidence type="ECO:0000313" key="2">
    <source>
        <dbReference type="EMBL" id="NEC33817.1"/>
    </source>
</evidence>
<dbReference type="Gene3D" id="3.40.50.720">
    <property type="entry name" value="NAD(P)-binding Rossmann-like Domain"/>
    <property type="match status" value="1"/>
</dbReference>
<dbReference type="InterPro" id="IPR036291">
    <property type="entry name" value="NAD(P)-bd_dom_sf"/>
</dbReference>
<accession>A0A6G3TAS4</accession>
<gene>
    <name evidence="2" type="ORF">G3I66_11590</name>
</gene>
<organism evidence="2 3">
    <name type="scientific">Streptomyces rubrogriseus</name>
    <dbReference type="NCBI Taxonomy" id="194673"/>
    <lineage>
        <taxon>Bacteria</taxon>
        <taxon>Bacillati</taxon>
        <taxon>Actinomycetota</taxon>
        <taxon>Actinomycetes</taxon>
        <taxon>Kitasatosporales</taxon>
        <taxon>Streptomycetaceae</taxon>
        <taxon>Streptomyces</taxon>
        <taxon>Streptomyces violaceoruber group</taxon>
    </lineage>
</organism>
<proteinExistence type="predicted"/>
<dbReference type="RefSeq" id="WP_164273518.1">
    <property type="nucleotide sequence ID" value="NZ_JAAGMQ010000344.1"/>
</dbReference>
<dbReference type="Pfam" id="PF13561">
    <property type="entry name" value="adh_short_C2"/>
    <property type="match status" value="1"/>
</dbReference>